<dbReference type="AlphaFoldDB" id="A0A9D4CZM0"/>
<sequence length="173" mass="18536">MRQELGLNLGHLGKKAFAPYVTGSGLEALPEHSSCMLWSPGSNPGLSTYHLSEQTLIQVQVFASDPKNAGFIAYKASAQTGAITRTPMAYEASSHSGTRNEELIELRSEQSPFTRRVPGSNPKSMDHYFMKPALRDSKPGSDAHVASAQTGDGTLNPVAYKASAQTGVQSRDP</sequence>
<gene>
    <name evidence="2" type="ORF">DPMN_041740</name>
</gene>
<keyword evidence="3" id="KW-1185">Reference proteome</keyword>
<accession>A0A9D4CZM0</accession>
<feature type="region of interest" description="Disordered" evidence="1">
    <location>
        <begin position="132"/>
        <end position="173"/>
    </location>
</feature>
<evidence type="ECO:0000313" key="3">
    <source>
        <dbReference type="Proteomes" id="UP000828390"/>
    </source>
</evidence>
<reference evidence="2" key="1">
    <citation type="journal article" date="2019" name="bioRxiv">
        <title>The Genome of the Zebra Mussel, Dreissena polymorpha: A Resource for Invasive Species Research.</title>
        <authorList>
            <person name="McCartney M.A."/>
            <person name="Auch B."/>
            <person name="Kono T."/>
            <person name="Mallez S."/>
            <person name="Zhang Y."/>
            <person name="Obille A."/>
            <person name="Becker A."/>
            <person name="Abrahante J.E."/>
            <person name="Garbe J."/>
            <person name="Badalamenti J.P."/>
            <person name="Herman A."/>
            <person name="Mangelson H."/>
            <person name="Liachko I."/>
            <person name="Sullivan S."/>
            <person name="Sone E.D."/>
            <person name="Koren S."/>
            <person name="Silverstein K.A.T."/>
            <person name="Beckman K.B."/>
            <person name="Gohl D.M."/>
        </authorList>
    </citation>
    <scope>NUCLEOTIDE SEQUENCE</scope>
    <source>
        <strain evidence="2">Duluth1</strain>
        <tissue evidence="2">Whole animal</tissue>
    </source>
</reference>
<feature type="compositionally biased region" description="Basic and acidic residues" evidence="1">
    <location>
        <begin position="132"/>
        <end position="141"/>
    </location>
</feature>
<proteinExistence type="predicted"/>
<comment type="caution">
    <text evidence="2">The sequence shown here is derived from an EMBL/GenBank/DDBJ whole genome shotgun (WGS) entry which is preliminary data.</text>
</comment>
<evidence type="ECO:0000256" key="1">
    <source>
        <dbReference type="SAM" id="MobiDB-lite"/>
    </source>
</evidence>
<dbReference type="EMBL" id="JAIWYP010000011">
    <property type="protein sequence ID" value="KAH3735275.1"/>
    <property type="molecule type" value="Genomic_DNA"/>
</dbReference>
<protein>
    <submittedName>
        <fullName evidence="2">Uncharacterized protein</fullName>
    </submittedName>
</protein>
<feature type="compositionally biased region" description="Polar residues" evidence="1">
    <location>
        <begin position="163"/>
        <end position="173"/>
    </location>
</feature>
<dbReference type="Proteomes" id="UP000828390">
    <property type="component" value="Unassembled WGS sequence"/>
</dbReference>
<organism evidence="2 3">
    <name type="scientific">Dreissena polymorpha</name>
    <name type="common">Zebra mussel</name>
    <name type="synonym">Mytilus polymorpha</name>
    <dbReference type="NCBI Taxonomy" id="45954"/>
    <lineage>
        <taxon>Eukaryota</taxon>
        <taxon>Metazoa</taxon>
        <taxon>Spiralia</taxon>
        <taxon>Lophotrochozoa</taxon>
        <taxon>Mollusca</taxon>
        <taxon>Bivalvia</taxon>
        <taxon>Autobranchia</taxon>
        <taxon>Heteroconchia</taxon>
        <taxon>Euheterodonta</taxon>
        <taxon>Imparidentia</taxon>
        <taxon>Neoheterodontei</taxon>
        <taxon>Myida</taxon>
        <taxon>Dreissenoidea</taxon>
        <taxon>Dreissenidae</taxon>
        <taxon>Dreissena</taxon>
    </lineage>
</organism>
<reference evidence="2" key="2">
    <citation type="submission" date="2020-11" db="EMBL/GenBank/DDBJ databases">
        <authorList>
            <person name="McCartney M.A."/>
            <person name="Auch B."/>
            <person name="Kono T."/>
            <person name="Mallez S."/>
            <person name="Becker A."/>
            <person name="Gohl D.M."/>
            <person name="Silverstein K.A.T."/>
            <person name="Koren S."/>
            <person name="Bechman K.B."/>
            <person name="Herman A."/>
            <person name="Abrahante J.E."/>
            <person name="Garbe J."/>
        </authorList>
    </citation>
    <scope>NUCLEOTIDE SEQUENCE</scope>
    <source>
        <strain evidence="2">Duluth1</strain>
        <tissue evidence="2">Whole animal</tissue>
    </source>
</reference>
<evidence type="ECO:0000313" key="2">
    <source>
        <dbReference type="EMBL" id="KAH3735275.1"/>
    </source>
</evidence>
<name>A0A9D4CZM0_DREPO</name>